<evidence type="ECO:0000313" key="4">
    <source>
        <dbReference type="Proteomes" id="UP000217446"/>
    </source>
</evidence>
<gene>
    <name evidence="3" type="ORF">SO3561_10538</name>
</gene>
<feature type="region of interest" description="Disordered" evidence="1">
    <location>
        <begin position="52"/>
        <end position="77"/>
    </location>
</feature>
<proteinExistence type="predicted"/>
<protein>
    <submittedName>
        <fullName evidence="3">Uncharacterized protein</fullName>
    </submittedName>
</protein>
<keyword evidence="2" id="KW-0812">Transmembrane</keyword>
<dbReference type="Proteomes" id="UP000217446">
    <property type="component" value="Unassembled WGS sequence"/>
</dbReference>
<dbReference type="EMBL" id="BDQI01000075">
    <property type="protein sequence ID" value="GAX58963.1"/>
    <property type="molecule type" value="Genomic_DNA"/>
</dbReference>
<keyword evidence="2" id="KW-0472">Membrane</keyword>
<reference evidence="4" key="1">
    <citation type="submission" date="2017-05" db="EMBL/GenBank/DDBJ databases">
        <title>Streptomyces olivochromogenes NBRC 3561 whole genome shotgun sequence.</title>
        <authorList>
            <person name="Dohra H."/>
            <person name="Kodani S."/>
        </authorList>
    </citation>
    <scope>NUCLEOTIDE SEQUENCE [LARGE SCALE GENOMIC DNA]</scope>
    <source>
        <strain evidence="4">NBRC 3561</strain>
    </source>
</reference>
<feature type="transmembrane region" description="Helical" evidence="2">
    <location>
        <begin position="7"/>
        <end position="26"/>
    </location>
</feature>
<comment type="caution">
    <text evidence="3">The sequence shown here is derived from an EMBL/GenBank/DDBJ whole genome shotgun (WGS) entry which is preliminary data.</text>
</comment>
<dbReference type="STRING" id="1963.AQJ27_51005"/>
<evidence type="ECO:0000313" key="3">
    <source>
        <dbReference type="EMBL" id="GAX58963.1"/>
    </source>
</evidence>
<keyword evidence="2" id="KW-1133">Transmembrane helix</keyword>
<feature type="region of interest" description="Disordered" evidence="1">
    <location>
        <begin position="108"/>
        <end position="130"/>
    </location>
</feature>
<organism evidence="3 4">
    <name type="scientific">Streptomyces olivochromogenes</name>
    <dbReference type="NCBI Taxonomy" id="1963"/>
    <lineage>
        <taxon>Bacteria</taxon>
        <taxon>Bacillati</taxon>
        <taxon>Actinomycetota</taxon>
        <taxon>Actinomycetes</taxon>
        <taxon>Kitasatosporales</taxon>
        <taxon>Streptomycetaceae</taxon>
        <taxon>Streptomyces</taxon>
    </lineage>
</organism>
<dbReference type="AlphaFoldDB" id="A0A286PHD4"/>
<accession>A0A286PHD4</accession>
<dbReference type="RefSeq" id="WP_067385908.1">
    <property type="nucleotide sequence ID" value="NZ_BDQI01000075.1"/>
</dbReference>
<feature type="compositionally biased region" description="Basic and acidic residues" evidence="1">
    <location>
        <begin position="120"/>
        <end position="130"/>
    </location>
</feature>
<evidence type="ECO:0000256" key="1">
    <source>
        <dbReference type="SAM" id="MobiDB-lite"/>
    </source>
</evidence>
<evidence type="ECO:0000256" key="2">
    <source>
        <dbReference type="SAM" id="Phobius"/>
    </source>
</evidence>
<keyword evidence="4" id="KW-1185">Reference proteome</keyword>
<name>A0A286PHD4_STROL</name>
<sequence>MRVAGKILLGILGLAVLAGVGLWFSIRHVASDITSHMITTAQFKGVHVGENRDAVRDRLGEPGGLQPQDKPKPPAGTTCDYYLQKHVSLEKKQTFQICYRDGKVTATQTLPSAEDEAAQDNDKSSENAKP</sequence>